<dbReference type="SUPFAM" id="SSF50969">
    <property type="entry name" value="YVTN repeat-like/Quinoprotein amine dehydrogenase"/>
    <property type="match status" value="1"/>
</dbReference>
<reference evidence="2" key="1">
    <citation type="journal article" date="2019" name="Int. J. Syst. Evol. Microbiol.">
        <title>The Global Catalogue of Microorganisms (GCM) 10K type strain sequencing project: providing services to taxonomists for standard genome sequencing and annotation.</title>
        <authorList>
            <consortium name="The Broad Institute Genomics Platform"/>
            <consortium name="The Broad Institute Genome Sequencing Center for Infectious Disease"/>
            <person name="Wu L."/>
            <person name="Ma J."/>
        </authorList>
    </citation>
    <scope>NUCLEOTIDE SEQUENCE [LARGE SCALE GENOMIC DNA]</scope>
    <source>
        <strain evidence="2">JCM 10083</strain>
    </source>
</reference>
<dbReference type="EMBL" id="JBHTEE010000001">
    <property type="protein sequence ID" value="MFC7598506.1"/>
    <property type="molecule type" value="Genomic_DNA"/>
</dbReference>
<dbReference type="InterPro" id="IPR018487">
    <property type="entry name" value="Hemopexin-like_repeat"/>
</dbReference>
<dbReference type="PANTHER" id="PTHR47197:SF3">
    <property type="entry name" value="DIHYDRO-HEME D1 DEHYDROGENASE"/>
    <property type="match status" value="1"/>
</dbReference>
<evidence type="ECO:0000313" key="2">
    <source>
        <dbReference type="Proteomes" id="UP001596514"/>
    </source>
</evidence>
<dbReference type="Pfam" id="PF00045">
    <property type="entry name" value="Hemopexin"/>
    <property type="match status" value="1"/>
</dbReference>
<dbReference type="InterPro" id="IPR036375">
    <property type="entry name" value="Hemopexin-like_dom_sf"/>
</dbReference>
<dbReference type="Gene3D" id="2.130.10.10">
    <property type="entry name" value="YVTN repeat-like/Quinoprotein amine dehydrogenase"/>
    <property type="match status" value="2"/>
</dbReference>
<organism evidence="1 2">
    <name type="scientific">Streptosporangium amethystogenes subsp. fukuiense</name>
    <dbReference type="NCBI Taxonomy" id="698418"/>
    <lineage>
        <taxon>Bacteria</taxon>
        <taxon>Bacillati</taxon>
        <taxon>Actinomycetota</taxon>
        <taxon>Actinomycetes</taxon>
        <taxon>Streptosporangiales</taxon>
        <taxon>Streptosporangiaceae</taxon>
        <taxon>Streptosporangium</taxon>
    </lineage>
</organism>
<dbReference type="InterPro" id="IPR011044">
    <property type="entry name" value="Quino_amine_DH_bsu"/>
</dbReference>
<sequence>MPAELVDAFFSVTDSGAKVGFVVQGGQAARFGWAEERMLDHYAPLLGKRWPALPAAFTGGFDAALATPADDPWTMVFRGSQCLRLHPVDGSVGQVGSIDGQYPGLPAAFRAGIDAALPAATAGEAYFFKGGQCVRYDLRSEMPVETMSLADTWQGLSAKAPAFVNGISAAAVNPVTGKAFFFKGSQFVRVALSTRTVETAAAPVDEGSWPGLRRTFSPGRVYVVQRIGESGDPISAAVVDLATRTVTGTLDMPLNVTRSISPTPDGRFLYVATMSGYVCVDAANHQVVATFPRLISYDPANAYSPDGTHYHFTSWQQNGDSSYSNYLETVQVGTFNEVSRIELKATVFAGATTTENSSRAPVVLGGPYRIAPHRDGRFVYISGGVMGRGPMVAEVDLEQKLVRQLFPLSGQTAPNDLALSPDGLVAHTAAGGRTLAFSTRTGEILLQGVLPASRELALTPDGSTLLCLPNADGEGVLVADPATHQLQDRIPIEATGGRGTGSGLSLSHGGAFAYVAEVSEDSGYSLAVIDVEARQKVASISLPGDRVFWAIFAPF</sequence>
<dbReference type="RefSeq" id="WP_343961887.1">
    <property type="nucleotide sequence ID" value="NZ_BAAAGK010000006.1"/>
</dbReference>
<comment type="caution">
    <text evidence="1">The sequence shown here is derived from an EMBL/GenBank/DDBJ whole genome shotgun (WGS) entry which is preliminary data.</text>
</comment>
<proteinExistence type="predicted"/>
<dbReference type="SMART" id="SM00120">
    <property type="entry name" value="HX"/>
    <property type="match status" value="3"/>
</dbReference>
<dbReference type="PROSITE" id="PS51642">
    <property type="entry name" value="HEMOPEXIN_2"/>
    <property type="match status" value="2"/>
</dbReference>
<dbReference type="InterPro" id="IPR015943">
    <property type="entry name" value="WD40/YVTN_repeat-like_dom_sf"/>
</dbReference>
<evidence type="ECO:0000313" key="1">
    <source>
        <dbReference type="EMBL" id="MFC7598506.1"/>
    </source>
</evidence>
<name>A0ABW2SSL1_9ACTN</name>
<protein>
    <submittedName>
        <fullName evidence="1">Hemopexin repeat-containing protein</fullName>
    </submittedName>
</protein>
<dbReference type="InterPro" id="IPR051200">
    <property type="entry name" value="Host-pathogen_enzymatic-act"/>
</dbReference>
<keyword evidence="2" id="KW-1185">Reference proteome</keyword>
<dbReference type="SUPFAM" id="SSF50923">
    <property type="entry name" value="Hemopexin-like domain"/>
    <property type="match status" value="1"/>
</dbReference>
<dbReference type="Gene3D" id="2.110.10.10">
    <property type="entry name" value="Hemopexin-like domain"/>
    <property type="match status" value="1"/>
</dbReference>
<gene>
    <name evidence="1" type="ORF">ACFQVD_00140</name>
</gene>
<accession>A0ABW2SSL1</accession>
<dbReference type="PANTHER" id="PTHR47197">
    <property type="entry name" value="PROTEIN NIRF"/>
    <property type="match status" value="1"/>
</dbReference>
<dbReference type="Proteomes" id="UP001596514">
    <property type="component" value="Unassembled WGS sequence"/>
</dbReference>